<evidence type="ECO:0000256" key="4">
    <source>
        <dbReference type="ARBA" id="ARBA00035204"/>
    </source>
</evidence>
<sequence length="61" mass="6991">MKLDELRNKSAVELEADLVELLKTRFGLRMQHAAGQLGDVSQLKKLRRDIARIKTIMSQKV</sequence>
<dbReference type="Pfam" id="PF00831">
    <property type="entry name" value="Ribosomal_L29"/>
    <property type="match status" value="1"/>
</dbReference>
<keyword evidence="7" id="KW-1185">Reference proteome</keyword>
<dbReference type="RefSeq" id="WP_238746392.1">
    <property type="nucleotide sequence ID" value="NZ_JAKOOW010000021.1"/>
</dbReference>
<evidence type="ECO:0000256" key="5">
    <source>
        <dbReference type="HAMAP-Rule" id="MF_00374"/>
    </source>
</evidence>
<keyword evidence="3 5" id="KW-0687">Ribonucleoprotein</keyword>
<dbReference type="PANTHER" id="PTHR10916">
    <property type="entry name" value="60S RIBOSOMAL PROTEIN L35/50S RIBOSOMAL PROTEIN L29"/>
    <property type="match status" value="1"/>
</dbReference>
<dbReference type="PANTHER" id="PTHR10916:SF0">
    <property type="entry name" value="LARGE RIBOSOMAL SUBUNIT PROTEIN UL29C"/>
    <property type="match status" value="1"/>
</dbReference>
<evidence type="ECO:0000313" key="6">
    <source>
        <dbReference type="EMBL" id="MCG6503798.1"/>
    </source>
</evidence>
<organism evidence="6 7">
    <name type="scientific">Kingella pumchi</name>
    <dbReference type="NCBI Taxonomy" id="2779506"/>
    <lineage>
        <taxon>Bacteria</taxon>
        <taxon>Pseudomonadati</taxon>
        <taxon>Pseudomonadota</taxon>
        <taxon>Betaproteobacteria</taxon>
        <taxon>Neisseriales</taxon>
        <taxon>Neisseriaceae</taxon>
        <taxon>Kingella</taxon>
    </lineage>
</organism>
<dbReference type="SUPFAM" id="SSF46561">
    <property type="entry name" value="Ribosomal protein L29 (L29p)"/>
    <property type="match status" value="1"/>
</dbReference>
<reference evidence="6 7" key="1">
    <citation type="submission" date="2022-02" db="EMBL/GenBank/DDBJ databases">
        <title>Genome sequence data of Kingella unionensis sp. nov. strain CICC 24913 (CCUG 75125).</title>
        <authorList>
            <person name="Xiao M."/>
        </authorList>
    </citation>
    <scope>NUCLEOTIDE SEQUENCE [LARGE SCALE GENOMIC DNA]</scope>
    <source>
        <strain evidence="6 7">CICC 24913</strain>
    </source>
</reference>
<evidence type="ECO:0000256" key="2">
    <source>
        <dbReference type="ARBA" id="ARBA00022980"/>
    </source>
</evidence>
<comment type="similarity">
    <text evidence="1 5">Belongs to the universal ribosomal protein uL29 family.</text>
</comment>
<comment type="caution">
    <text evidence="6">The sequence shown here is derived from an EMBL/GenBank/DDBJ whole genome shotgun (WGS) entry which is preliminary data.</text>
</comment>
<dbReference type="Gene3D" id="1.10.287.310">
    <property type="match status" value="1"/>
</dbReference>
<gene>
    <name evidence="5 6" type="primary">rpmC</name>
    <name evidence="6" type="ORF">MB824_04700</name>
</gene>
<dbReference type="HAMAP" id="MF_00374">
    <property type="entry name" value="Ribosomal_uL29"/>
    <property type="match status" value="1"/>
</dbReference>
<evidence type="ECO:0000256" key="1">
    <source>
        <dbReference type="ARBA" id="ARBA00009254"/>
    </source>
</evidence>
<accession>A0ABS9NLX6</accession>
<keyword evidence="2 5" id="KW-0689">Ribosomal protein</keyword>
<dbReference type="InterPro" id="IPR001854">
    <property type="entry name" value="Ribosomal_uL29"/>
</dbReference>
<name>A0ABS9NLX6_9NEIS</name>
<dbReference type="CDD" id="cd00427">
    <property type="entry name" value="Ribosomal_L29_HIP"/>
    <property type="match status" value="1"/>
</dbReference>
<dbReference type="Proteomes" id="UP001298424">
    <property type="component" value="Unassembled WGS sequence"/>
</dbReference>
<dbReference type="EMBL" id="JAKOOW010000021">
    <property type="protein sequence ID" value="MCG6503798.1"/>
    <property type="molecule type" value="Genomic_DNA"/>
</dbReference>
<dbReference type="InterPro" id="IPR036049">
    <property type="entry name" value="Ribosomal_uL29_sf"/>
</dbReference>
<dbReference type="GO" id="GO:0005840">
    <property type="term" value="C:ribosome"/>
    <property type="evidence" value="ECO:0007669"/>
    <property type="project" value="UniProtKB-KW"/>
</dbReference>
<dbReference type="InterPro" id="IPR050063">
    <property type="entry name" value="Ribosomal_protein_uL29"/>
</dbReference>
<proteinExistence type="inferred from homology"/>
<evidence type="ECO:0000313" key="7">
    <source>
        <dbReference type="Proteomes" id="UP001298424"/>
    </source>
</evidence>
<dbReference type="NCBIfam" id="TIGR00012">
    <property type="entry name" value="L29"/>
    <property type="match status" value="1"/>
</dbReference>
<protein>
    <recommendedName>
        <fullName evidence="4 5">Large ribosomal subunit protein uL29</fullName>
    </recommendedName>
</protein>
<evidence type="ECO:0000256" key="3">
    <source>
        <dbReference type="ARBA" id="ARBA00023274"/>
    </source>
</evidence>